<comment type="caution">
    <text evidence="1">The sequence shown here is derived from an EMBL/GenBank/DDBJ whole genome shotgun (WGS) entry which is preliminary data.</text>
</comment>
<dbReference type="Proteomes" id="UP000178999">
    <property type="component" value="Unassembled WGS sequence"/>
</dbReference>
<name>A0A1F8CRI9_9BACT</name>
<dbReference type="AlphaFoldDB" id="A0A1F8CRI9"/>
<protein>
    <submittedName>
        <fullName evidence="1">Uncharacterized protein</fullName>
    </submittedName>
</protein>
<proteinExistence type="predicted"/>
<evidence type="ECO:0000313" key="2">
    <source>
        <dbReference type="Proteomes" id="UP000178999"/>
    </source>
</evidence>
<dbReference type="EMBL" id="MGHY01000025">
    <property type="protein sequence ID" value="OGM78910.1"/>
    <property type="molecule type" value="Genomic_DNA"/>
</dbReference>
<reference evidence="1 2" key="1">
    <citation type="journal article" date="2016" name="Nat. Commun.">
        <title>Thousands of microbial genomes shed light on interconnected biogeochemical processes in an aquifer system.</title>
        <authorList>
            <person name="Anantharaman K."/>
            <person name="Brown C.T."/>
            <person name="Hug L.A."/>
            <person name="Sharon I."/>
            <person name="Castelle C.J."/>
            <person name="Probst A.J."/>
            <person name="Thomas B.C."/>
            <person name="Singh A."/>
            <person name="Wilkins M.J."/>
            <person name="Karaoz U."/>
            <person name="Brodie E.L."/>
            <person name="Williams K.H."/>
            <person name="Hubbard S.S."/>
            <person name="Banfield J.F."/>
        </authorList>
    </citation>
    <scope>NUCLEOTIDE SEQUENCE [LARGE SCALE GENOMIC DNA]</scope>
</reference>
<organism evidence="1 2">
    <name type="scientific">Candidatus Woesebacteria bacterium RIFOXYB1_FULL_38_16</name>
    <dbReference type="NCBI Taxonomy" id="1802538"/>
    <lineage>
        <taxon>Bacteria</taxon>
        <taxon>Candidatus Woeseibacteriota</taxon>
    </lineage>
</organism>
<evidence type="ECO:0000313" key="1">
    <source>
        <dbReference type="EMBL" id="OGM78910.1"/>
    </source>
</evidence>
<sequence length="261" mass="30371">MSISLTLINRSEGEYKIGDVVSVLIDVLNNYYTKSEQENYISKYGESCLSILYQGKKIESKNSGFIVQEINKNHNLVLIKKKFELTKSNDFLNILEKVSSPIIVVEVTRMISELEFRPPWILPKGELIFPVGMITPYFKKMSDSPYKNDNRGLKFAKAHQKKDQSEIATAYYHKFISEGKIRDLSNADKTGLIHFTTIVTPVNDRLEFSFIQNRLKIANYFFEPDILFSSNEIVARSVRRALYLNKDIQMRRNLRFYEIII</sequence>
<accession>A0A1F8CRI9</accession>
<gene>
    <name evidence="1" type="ORF">A2382_03385</name>
</gene>